<protein>
    <recommendedName>
        <fullName evidence="3">ABM domain-containing protein</fullName>
    </recommendedName>
</protein>
<name>A0A0P6XPD1_9CHLR</name>
<proteinExistence type="predicted"/>
<evidence type="ECO:0000313" key="2">
    <source>
        <dbReference type="Proteomes" id="UP000050430"/>
    </source>
</evidence>
<dbReference type="STRING" id="229920.ADM99_01835"/>
<dbReference type="AlphaFoldDB" id="A0A0P6XPD1"/>
<comment type="caution">
    <text evidence="1">The sequence shown here is derived from an EMBL/GenBank/DDBJ whole genome shotgun (WGS) entry which is preliminary data.</text>
</comment>
<evidence type="ECO:0000313" key="1">
    <source>
        <dbReference type="EMBL" id="KPL74004.1"/>
    </source>
</evidence>
<dbReference type="Proteomes" id="UP000050430">
    <property type="component" value="Unassembled WGS sequence"/>
</dbReference>
<dbReference type="SUPFAM" id="SSF54909">
    <property type="entry name" value="Dimeric alpha+beta barrel"/>
    <property type="match status" value="1"/>
</dbReference>
<gene>
    <name evidence="1" type="ORF">ADM99_01835</name>
</gene>
<keyword evidence="2" id="KW-1185">Reference proteome</keyword>
<dbReference type="OrthoDB" id="2065010at2"/>
<dbReference type="InterPro" id="IPR011008">
    <property type="entry name" value="Dimeric_a/b-barrel"/>
</dbReference>
<dbReference type="Gene3D" id="3.30.70.100">
    <property type="match status" value="1"/>
</dbReference>
<reference evidence="1 2" key="1">
    <citation type="submission" date="2015-07" db="EMBL/GenBank/DDBJ databases">
        <title>Genome sequence of Leptolinea tardivitalis DSM 16556.</title>
        <authorList>
            <person name="Hemp J."/>
            <person name="Ward L.M."/>
            <person name="Pace L.A."/>
            <person name="Fischer W.W."/>
        </authorList>
    </citation>
    <scope>NUCLEOTIDE SEQUENCE [LARGE SCALE GENOMIC DNA]</scope>
    <source>
        <strain evidence="1 2">YMTK-2</strain>
    </source>
</reference>
<organism evidence="1 2">
    <name type="scientific">Leptolinea tardivitalis</name>
    <dbReference type="NCBI Taxonomy" id="229920"/>
    <lineage>
        <taxon>Bacteria</taxon>
        <taxon>Bacillati</taxon>
        <taxon>Chloroflexota</taxon>
        <taxon>Anaerolineae</taxon>
        <taxon>Anaerolineales</taxon>
        <taxon>Anaerolineaceae</taxon>
        <taxon>Leptolinea</taxon>
    </lineage>
</organism>
<dbReference type="RefSeq" id="WP_062422967.1">
    <property type="nucleotide sequence ID" value="NZ_BBYA01000012.1"/>
</dbReference>
<evidence type="ECO:0008006" key="3">
    <source>
        <dbReference type="Google" id="ProtNLM"/>
    </source>
</evidence>
<dbReference type="EMBL" id="LGCK01000004">
    <property type="protein sequence ID" value="KPL74004.1"/>
    <property type="molecule type" value="Genomic_DNA"/>
</dbReference>
<sequence length="153" mass="17594">MPQNPYSPFSSFIHFISLARQGKVRFPKGLKGTRIRLDDGEWLVLRELVISPELNSPEPEAVFRPRFHIKGMSARQNEWFSWLPIPFFAGLPGFRRKLWLLDPASGDFSGYYEWQTESDANAYAQSFAMRFMTARSIPGSVSARIQNCSALFR</sequence>
<accession>A0A0P6XPD1</accession>